<proteinExistence type="predicted"/>
<sequence length="52" mass="5911">MTLEKVDWWNRGGAQNRRNAVGIKGGLPKLKEAYWNGKRPIEIAKGLFSKLN</sequence>
<accession>A0A654CCZ4</accession>
<gene>
    <name evidence="1" type="ORF">SPHINGO8BC_50828</name>
</gene>
<evidence type="ECO:0000313" key="1">
    <source>
        <dbReference type="EMBL" id="VXC91120.1"/>
    </source>
</evidence>
<dbReference type="RefSeq" id="WP_159332757.1">
    <property type="nucleotide sequence ID" value="NZ_CP068089.1"/>
</dbReference>
<dbReference type="AlphaFoldDB" id="A0A654CCZ4"/>
<reference evidence="1 2" key="1">
    <citation type="submission" date="2019-10" db="EMBL/GenBank/DDBJ databases">
        <authorList>
            <person name="Karimi E."/>
        </authorList>
    </citation>
    <scope>NUCLEOTIDE SEQUENCE [LARGE SCALE GENOMIC DNA]</scope>
    <source>
        <strain evidence="1 2">Sphingobacterium sp. 8BC</strain>
    </source>
</reference>
<evidence type="ECO:0000313" key="2">
    <source>
        <dbReference type="Proteomes" id="UP000432350"/>
    </source>
</evidence>
<organism evidence="1 2">
    <name type="scientific">Sphingobacterium multivorum</name>
    <dbReference type="NCBI Taxonomy" id="28454"/>
    <lineage>
        <taxon>Bacteria</taxon>
        <taxon>Pseudomonadati</taxon>
        <taxon>Bacteroidota</taxon>
        <taxon>Sphingobacteriia</taxon>
        <taxon>Sphingobacteriales</taxon>
        <taxon>Sphingobacteriaceae</taxon>
        <taxon>Sphingobacterium</taxon>
    </lineage>
</organism>
<dbReference type="Proteomes" id="UP000432350">
    <property type="component" value="Unassembled WGS sequence"/>
</dbReference>
<protein>
    <submittedName>
        <fullName evidence="1">Uncharacterized protein</fullName>
    </submittedName>
</protein>
<name>A0A654CCZ4_SPHMU</name>
<dbReference type="EMBL" id="CABWMV010000024">
    <property type="protein sequence ID" value="VXC91120.1"/>
    <property type="molecule type" value="Genomic_DNA"/>
</dbReference>